<reference evidence="11 13" key="2">
    <citation type="submission" date="2016-11" db="EMBL/GenBank/DDBJ databases">
        <authorList>
            <person name="Jaros S."/>
            <person name="Januszkiewicz K."/>
            <person name="Wedrychowicz H."/>
        </authorList>
    </citation>
    <scope>NUCLEOTIDE SEQUENCE [LARGE SCALE GENOMIC DNA]</scope>
    <source>
        <strain evidence="11 13">DSM 17137</strain>
    </source>
</reference>
<dbReference type="PROSITE" id="PS50887">
    <property type="entry name" value="GGDEF"/>
    <property type="match status" value="1"/>
</dbReference>
<sequence length="380" mass="40897">MIDTDIFLVLVNGIGLMGLVAIAFGIVERLSWPRQLRSACQGLIFGAGAMLAMLSPAEMPNGVLIDMRAIIVAFAAAFGGWPAAVFAGVLAALFRLWIGGAGATLGAFGIVVAAGLGLAWRRWLRPKGRLKAQHLTVLGVVASLYLLVGFVQGMSGWTLVLIVAPYILVASVFASVVLGLFLDRELNQIAREEHWKTRALTDPLTALPNRRAFERGMALLRLTRNEAALLIIDLDHFKDINDTHGHAAGDYVLQRVALALRTHVRQRDLVARLGGEEMAVLLPDTNLARARQIAGRLRRAVENLQIEWDGPVIGVTASIGVAVNRGDVPAVQMFARADGALYAAKRDGRNRVSVAEEMRDVTPIGPLPVSARPRGAPRVA</sequence>
<dbReference type="Proteomes" id="UP000033608">
    <property type="component" value="Unassembled WGS sequence"/>
</dbReference>
<dbReference type="InterPro" id="IPR029787">
    <property type="entry name" value="Nucleotide_cyclase"/>
</dbReference>
<evidence type="ECO:0000313" key="12">
    <source>
        <dbReference type="Proteomes" id="UP000033608"/>
    </source>
</evidence>
<evidence type="ECO:0000256" key="1">
    <source>
        <dbReference type="ARBA" id="ARBA00004651"/>
    </source>
</evidence>
<dbReference type="CDD" id="cd01949">
    <property type="entry name" value="GGDEF"/>
    <property type="match status" value="1"/>
</dbReference>
<dbReference type="EMBL" id="FQVC01000016">
    <property type="protein sequence ID" value="SHF87219.1"/>
    <property type="molecule type" value="Genomic_DNA"/>
</dbReference>
<dbReference type="Pfam" id="PF07694">
    <property type="entry name" value="5TM-5TMR_LYT"/>
    <property type="match status" value="1"/>
</dbReference>
<dbReference type="EC" id="2.7.7.65" evidence="2"/>
<feature type="transmembrane region" description="Helical" evidence="8">
    <location>
        <begin position="69"/>
        <end position="90"/>
    </location>
</feature>
<evidence type="ECO:0000259" key="9">
    <source>
        <dbReference type="PROSITE" id="PS50887"/>
    </source>
</evidence>
<evidence type="ECO:0000256" key="2">
    <source>
        <dbReference type="ARBA" id="ARBA00012528"/>
    </source>
</evidence>
<comment type="subcellular location">
    <subcellularLocation>
        <location evidence="1">Cell membrane</location>
        <topology evidence="1">Multi-pass membrane protein</topology>
    </subcellularLocation>
</comment>
<dbReference type="RefSeq" id="WP_046134551.1">
    <property type="nucleotide sequence ID" value="NZ_FQVC01000016.1"/>
</dbReference>
<evidence type="ECO:0000313" key="11">
    <source>
        <dbReference type="EMBL" id="SHF87219.1"/>
    </source>
</evidence>
<keyword evidence="12" id="KW-1185">Reference proteome</keyword>
<dbReference type="GO" id="GO:0071555">
    <property type="term" value="P:cell wall organization"/>
    <property type="evidence" value="ECO:0007669"/>
    <property type="project" value="InterPro"/>
</dbReference>
<dbReference type="FunFam" id="3.30.70.270:FF:000001">
    <property type="entry name" value="Diguanylate cyclase domain protein"/>
    <property type="match status" value="1"/>
</dbReference>
<dbReference type="Pfam" id="PF00990">
    <property type="entry name" value="GGDEF"/>
    <property type="match status" value="1"/>
</dbReference>
<dbReference type="OrthoDB" id="9759607at2"/>
<dbReference type="InterPro" id="IPR000160">
    <property type="entry name" value="GGDEF_dom"/>
</dbReference>
<comment type="catalytic activity">
    <reaction evidence="7">
        <text>2 GTP = 3',3'-c-di-GMP + 2 diphosphate</text>
        <dbReference type="Rhea" id="RHEA:24898"/>
        <dbReference type="ChEBI" id="CHEBI:33019"/>
        <dbReference type="ChEBI" id="CHEBI:37565"/>
        <dbReference type="ChEBI" id="CHEBI:58805"/>
        <dbReference type="EC" id="2.7.7.65"/>
    </reaction>
</comment>
<name>A0A0F5LS91_9HYPH</name>
<dbReference type="Proteomes" id="UP000184533">
    <property type="component" value="Unassembled WGS sequence"/>
</dbReference>
<dbReference type="GO" id="GO:0043709">
    <property type="term" value="P:cell adhesion involved in single-species biofilm formation"/>
    <property type="evidence" value="ECO:0007669"/>
    <property type="project" value="TreeGrafter"/>
</dbReference>
<dbReference type="PANTHER" id="PTHR45138:SF9">
    <property type="entry name" value="DIGUANYLATE CYCLASE DGCM-RELATED"/>
    <property type="match status" value="1"/>
</dbReference>
<keyword evidence="3" id="KW-1003">Cell membrane</keyword>
<feature type="transmembrane region" description="Helical" evidence="8">
    <location>
        <begin position="96"/>
        <end position="120"/>
    </location>
</feature>
<dbReference type="Gene3D" id="3.30.70.270">
    <property type="match status" value="1"/>
</dbReference>
<keyword evidence="6 8" id="KW-0472">Membrane</keyword>
<feature type="domain" description="GGDEF" evidence="9">
    <location>
        <begin position="225"/>
        <end position="357"/>
    </location>
</feature>
<dbReference type="SMART" id="SM00267">
    <property type="entry name" value="GGDEF"/>
    <property type="match status" value="1"/>
</dbReference>
<evidence type="ECO:0000256" key="4">
    <source>
        <dbReference type="ARBA" id="ARBA00022692"/>
    </source>
</evidence>
<dbReference type="InterPro" id="IPR011620">
    <property type="entry name" value="Sig_transdc_His_kinase_LytS_TM"/>
</dbReference>
<dbReference type="InterPro" id="IPR050469">
    <property type="entry name" value="Diguanylate_Cyclase"/>
</dbReference>
<feature type="transmembrane region" description="Helical" evidence="8">
    <location>
        <begin position="6"/>
        <end position="27"/>
    </location>
</feature>
<evidence type="ECO:0000256" key="8">
    <source>
        <dbReference type="SAM" id="Phobius"/>
    </source>
</evidence>
<dbReference type="NCBIfam" id="TIGR00254">
    <property type="entry name" value="GGDEF"/>
    <property type="match status" value="1"/>
</dbReference>
<evidence type="ECO:0000256" key="6">
    <source>
        <dbReference type="ARBA" id="ARBA00023136"/>
    </source>
</evidence>
<feature type="transmembrane region" description="Helical" evidence="8">
    <location>
        <begin position="132"/>
        <end position="151"/>
    </location>
</feature>
<evidence type="ECO:0000256" key="3">
    <source>
        <dbReference type="ARBA" id="ARBA00022475"/>
    </source>
</evidence>
<proteinExistence type="predicted"/>
<gene>
    <name evidence="11" type="ORF">SAMN02745223_03748</name>
    <name evidence="10" type="ORF">VW29_06735</name>
</gene>
<dbReference type="SUPFAM" id="SSF55073">
    <property type="entry name" value="Nucleotide cyclase"/>
    <property type="match status" value="1"/>
</dbReference>
<dbReference type="PANTHER" id="PTHR45138">
    <property type="entry name" value="REGULATORY COMPONENTS OF SENSORY TRANSDUCTION SYSTEM"/>
    <property type="match status" value="1"/>
</dbReference>
<evidence type="ECO:0000256" key="5">
    <source>
        <dbReference type="ARBA" id="ARBA00022989"/>
    </source>
</evidence>
<reference evidence="10 12" key="1">
    <citation type="submission" date="2015-03" db="EMBL/GenBank/DDBJ databases">
        <authorList>
            <person name="Hassan Y.I."/>
            <person name="Lepp D."/>
            <person name="Zhou T."/>
        </authorList>
    </citation>
    <scope>NUCLEOTIDE SEQUENCE [LARGE SCALE GENOMIC DNA]</scope>
    <source>
        <strain evidence="10 12">DSM 17137</strain>
    </source>
</reference>
<evidence type="ECO:0000313" key="13">
    <source>
        <dbReference type="Proteomes" id="UP000184533"/>
    </source>
</evidence>
<accession>A0A0F5LS91</accession>
<evidence type="ECO:0000256" key="7">
    <source>
        <dbReference type="ARBA" id="ARBA00034247"/>
    </source>
</evidence>
<dbReference type="STRING" id="1121477.SAMN02745223_03748"/>
<keyword evidence="4 8" id="KW-0812">Transmembrane</keyword>
<protein>
    <recommendedName>
        <fullName evidence="2">diguanylate cyclase</fullName>
        <ecNumber evidence="2">2.7.7.65</ecNumber>
    </recommendedName>
</protein>
<dbReference type="InterPro" id="IPR043128">
    <property type="entry name" value="Rev_trsase/Diguanyl_cyclase"/>
</dbReference>
<dbReference type="GO" id="GO:1902201">
    <property type="term" value="P:negative regulation of bacterial-type flagellum-dependent cell motility"/>
    <property type="evidence" value="ECO:0007669"/>
    <property type="project" value="TreeGrafter"/>
</dbReference>
<dbReference type="GO" id="GO:0005886">
    <property type="term" value="C:plasma membrane"/>
    <property type="evidence" value="ECO:0007669"/>
    <property type="project" value="UniProtKB-SubCell"/>
</dbReference>
<dbReference type="AlphaFoldDB" id="A0A0F5LS91"/>
<dbReference type="GO" id="GO:0052621">
    <property type="term" value="F:diguanylate cyclase activity"/>
    <property type="evidence" value="ECO:0007669"/>
    <property type="project" value="UniProtKB-EC"/>
</dbReference>
<dbReference type="GO" id="GO:0000155">
    <property type="term" value="F:phosphorelay sensor kinase activity"/>
    <property type="evidence" value="ECO:0007669"/>
    <property type="project" value="InterPro"/>
</dbReference>
<evidence type="ECO:0000313" key="10">
    <source>
        <dbReference type="EMBL" id="KKB85245.1"/>
    </source>
</evidence>
<keyword evidence="5 8" id="KW-1133">Transmembrane helix</keyword>
<dbReference type="EMBL" id="LAJF01000059">
    <property type="protein sequence ID" value="KKB85245.1"/>
    <property type="molecule type" value="Genomic_DNA"/>
</dbReference>
<organism evidence="10 12">
    <name type="scientific">Devosia limi DSM 17137</name>
    <dbReference type="NCBI Taxonomy" id="1121477"/>
    <lineage>
        <taxon>Bacteria</taxon>
        <taxon>Pseudomonadati</taxon>
        <taxon>Pseudomonadota</taxon>
        <taxon>Alphaproteobacteria</taxon>
        <taxon>Hyphomicrobiales</taxon>
        <taxon>Devosiaceae</taxon>
        <taxon>Devosia</taxon>
    </lineage>
</organism>
<dbReference type="PATRIC" id="fig|1121477.3.peg.2435"/>
<feature type="transmembrane region" description="Helical" evidence="8">
    <location>
        <begin position="157"/>
        <end position="182"/>
    </location>
</feature>